<comment type="caution">
    <text evidence="2">The sequence shown here is derived from an EMBL/GenBank/DDBJ whole genome shotgun (WGS) entry which is preliminary data.</text>
</comment>
<dbReference type="PANTHER" id="PTHR35983:SF1">
    <property type="entry name" value="UPF0166 PROTEIN TM_0021"/>
    <property type="match status" value="1"/>
</dbReference>
<sequence>MTTHAQLMRVYLDEGDRFGDRPAYVALVERLRDAGVEGASVFKGIEGFGARRTVHAARVFDLSTDLPVVIEVIESREKIDAILPIVREVVAEGLVTLEELELLRLGSGARE</sequence>
<proteinExistence type="inferred from homology"/>
<dbReference type="Pfam" id="PF02641">
    <property type="entry name" value="DUF190"/>
    <property type="match status" value="1"/>
</dbReference>
<reference evidence="2" key="1">
    <citation type="submission" date="2009-10" db="EMBL/GenBank/DDBJ databases">
        <title>Diversity of trophic interactions inside an arsenic-rich microbial ecosystem.</title>
        <authorList>
            <person name="Bertin P.N."/>
            <person name="Heinrich-Salmeron A."/>
            <person name="Pelletier E."/>
            <person name="Goulhen-Chollet F."/>
            <person name="Arsene-Ploetze F."/>
            <person name="Gallien S."/>
            <person name="Calteau A."/>
            <person name="Vallenet D."/>
            <person name="Casiot C."/>
            <person name="Chane-Woon-Ming B."/>
            <person name="Giloteaux L."/>
            <person name="Barakat M."/>
            <person name="Bonnefoy V."/>
            <person name="Bruneel O."/>
            <person name="Chandler M."/>
            <person name="Cleiss J."/>
            <person name="Duran R."/>
            <person name="Elbaz-Poulichet F."/>
            <person name="Fonknechten N."/>
            <person name="Lauga B."/>
            <person name="Mornico D."/>
            <person name="Ortet P."/>
            <person name="Schaeffer C."/>
            <person name="Siguier P."/>
            <person name="Alexander Thil Smith A."/>
            <person name="Van Dorsselaer A."/>
            <person name="Weissenbach J."/>
            <person name="Medigue C."/>
            <person name="Le Paslier D."/>
        </authorList>
    </citation>
    <scope>NUCLEOTIDE SEQUENCE</scope>
</reference>
<dbReference type="InterPro" id="IPR011322">
    <property type="entry name" value="N-reg_PII-like_a/b"/>
</dbReference>
<evidence type="ECO:0000256" key="1">
    <source>
        <dbReference type="ARBA" id="ARBA00010554"/>
    </source>
</evidence>
<dbReference type="AlphaFoldDB" id="E6PF53"/>
<organism evidence="2">
    <name type="scientific">mine drainage metagenome</name>
    <dbReference type="NCBI Taxonomy" id="410659"/>
    <lineage>
        <taxon>unclassified sequences</taxon>
        <taxon>metagenomes</taxon>
        <taxon>ecological metagenomes</taxon>
    </lineage>
</organism>
<evidence type="ECO:0000313" key="2">
    <source>
        <dbReference type="EMBL" id="CBH75089.1"/>
    </source>
</evidence>
<dbReference type="SUPFAM" id="SSF54913">
    <property type="entry name" value="GlnB-like"/>
    <property type="match status" value="1"/>
</dbReference>
<protein>
    <submittedName>
        <fullName evidence="2">Uncharacterized protein</fullName>
    </submittedName>
</protein>
<dbReference type="InterPro" id="IPR003793">
    <property type="entry name" value="UPF0166"/>
</dbReference>
<dbReference type="Gene3D" id="3.30.70.120">
    <property type="match status" value="1"/>
</dbReference>
<dbReference type="EMBL" id="CABL01000005">
    <property type="protein sequence ID" value="CBH75089.1"/>
    <property type="molecule type" value="Genomic_DNA"/>
</dbReference>
<comment type="similarity">
    <text evidence="1">Belongs to the UPF0166 family.</text>
</comment>
<name>E6PF53_9ZZZZ</name>
<gene>
    <name evidence="2" type="ORF">CARN1_0264</name>
</gene>
<accession>E6PF53</accession>
<dbReference type="InterPro" id="IPR015867">
    <property type="entry name" value="N-reg_PII/ATP_PRibTrfase_C"/>
</dbReference>
<dbReference type="PANTHER" id="PTHR35983">
    <property type="entry name" value="UPF0166 PROTEIN TM_0021"/>
    <property type="match status" value="1"/>
</dbReference>